<gene>
    <name evidence="4" type="ORF">DJ021_11940</name>
</gene>
<dbReference type="InterPro" id="IPR050832">
    <property type="entry name" value="Bact_Acetyltransf"/>
</dbReference>
<keyword evidence="1 4" id="KW-0808">Transferase</keyword>
<dbReference type="PROSITE" id="PS51186">
    <property type="entry name" value="GNAT"/>
    <property type="match status" value="1"/>
</dbReference>
<feature type="domain" description="N-acetyltransferase" evidence="3">
    <location>
        <begin position="2"/>
        <end position="148"/>
    </location>
</feature>
<comment type="caution">
    <text evidence="4">The sequence shown here is derived from an EMBL/GenBank/DDBJ whole genome shotgun (WGS) entry which is preliminary data.</text>
</comment>
<accession>A0A328B3P8</accession>
<organism evidence="4 5">
    <name type="scientific">Phenylobacterium hankyongense</name>
    <dbReference type="NCBI Taxonomy" id="1813876"/>
    <lineage>
        <taxon>Bacteria</taxon>
        <taxon>Pseudomonadati</taxon>
        <taxon>Pseudomonadota</taxon>
        <taxon>Alphaproteobacteria</taxon>
        <taxon>Caulobacterales</taxon>
        <taxon>Caulobacteraceae</taxon>
        <taxon>Phenylobacterium</taxon>
    </lineage>
</organism>
<evidence type="ECO:0000259" key="3">
    <source>
        <dbReference type="PROSITE" id="PS51186"/>
    </source>
</evidence>
<sequence length="152" mass="16636">MLQLARLSDELPTGFAALRCEADADGYRHMARLAQDWESGAERFDRPGEALLAAFLDGELAGIGGMTQEPLPAPEPALRIRRFYVKQGARRQGLGRTLANALLQEALDQVALVTVHAARPPAPAFWEALGFSPTPDHGWSHELRRPGMAGRR</sequence>
<keyword evidence="2" id="KW-0012">Acyltransferase</keyword>
<dbReference type="AlphaFoldDB" id="A0A328B3P8"/>
<name>A0A328B3P8_9CAUL</name>
<dbReference type="Pfam" id="PF00583">
    <property type="entry name" value="Acetyltransf_1"/>
    <property type="match status" value="1"/>
</dbReference>
<evidence type="ECO:0000256" key="2">
    <source>
        <dbReference type="ARBA" id="ARBA00023315"/>
    </source>
</evidence>
<dbReference type="OrthoDB" id="9815041at2"/>
<protein>
    <submittedName>
        <fullName evidence="4">GNAT family N-acetyltransferase</fullName>
    </submittedName>
</protein>
<reference evidence="5" key="1">
    <citation type="submission" date="2018-05" db="EMBL/GenBank/DDBJ databases">
        <authorList>
            <person name="Li X."/>
        </authorList>
    </citation>
    <scope>NUCLEOTIDE SEQUENCE [LARGE SCALE GENOMIC DNA]</scope>
    <source>
        <strain evidence="5">HKS-05</strain>
    </source>
</reference>
<dbReference type="InterPro" id="IPR000182">
    <property type="entry name" value="GNAT_dom"/>
</dbReference>
<dbReference type="EMBL" id="QFYP01000001">
    <property type="protein sequence ID" value="RAK60464.1"/>
    <property type="molecule type" value="Genomic_DNA"/>
</dbReference>
<dbReference type="Proteomes" id="UP000249842">
    <property type="component" value="Unassembled WGS sequence"/>
</dbReference>
<dbReference type="RefSeq" id="WP_111457757.1">
    <property type="nucleotide sequence ID" value="NZ_QFYP01000001.1"/>
</dbReference>
<proteinExistence type="predicted"/>
<evidence type="ECO:0000256" key="1">
    <source>
        <dbReference type="ARBA" id="ARBA00022679"/>
    </source>
</evidence>
<dbReference type="GO" id="GO:0016747">
    <property type="term" value="F:acyltransferase activity, transferring groups other than amino-acyl groups"/>
    <property type="evidence" value="ECO:0007669"/>
    <property type="project" value="InterPro"/>
</dbReference>
<keyword evidence="5" id="KW-1185">Reference proteome</keyword>
<evidence type="ECO:0000313" key="4">
    <source>
        <dbReference type="EMBL" id="RAK60464.1"/>
    </source>
</evidence>
<dbReference type="PANTHER" id="PTHR43877">
    <property type="entry name" value="AMINOALKYLPHOSPHONATE N-ACETYLTRANSFERASE-RELATED-RELATED"/>
    <property type="match status" value="1"/>
</dbReference>
<evidence type="ECO:0000313" key="5">
    <source>
        <dbReference type="Proteomes" id="UP000249842"/>
    </source>
</evidence>
<dbReference type="SUPFAM" id="SSF55729">
    <property type="entry name" value="Acyl-CoA N-acyltransferases (Nat)"/>
    <property type="match status" value="1"/>
</dbReference>
<dbReference type="CDD" id="cd04301">
    <property type="entry name" value="NAT_SF"/>
    <property type="match status" value="1"/>
</dbReference>
<dbReference type="InterPro" id="IPR016181">
    <property type="entry name" value="Acyl_CoA_acyltransferase"/>
</dbReference>
<dbReference type="Gene3D" id="3.40.630.30">
    <property type="match status" value="1"/>
</dbReference>